<protein>
    <submittedName>
        <fullName evidence="2">Uncharacterized protein</fullName>
    </submittedName>
</protein>
<evidence type="ECO:0000313" key="4">
    <source>
        <dbReference type="Proteomes" id="UP000190256"/>
    </source>
</evidence>
<name>A0A1S9IHN1_9CLOT</name>
<evidence type="ECO:0000313" key="1">
    <source>
        <dbReference type="EMBL" id="OOO62538.1"/>
    </source>
</evidence>
<comment type="caution">
    <text evidence="2">The sequence shown here is derived from an EMBL/GenBank/DDBJ whole genome shotgun (WGS) entry which is preliminary data.</text>
</comment>
<dbReference type="Proteomes" id="UP000190206">
    <property type="component" value="Unassembled WGS sequence"/>
</dbReference>
<reference evidence="2 4" key="2">
    <citation type="submission" date="2016-12" db="EMBL/GenBank/DDBJ databases">
        <title>Clostridium tepidum sp. nov., a close relative of Clostridium sporogenes and Clostridium botulinum Group I.</title>
        <authorList>
            <person name="Dobritsa A.P."/>
            <person name="Kutumbaka K.K."/>
            <person name="Werner K."/>
            <person name="Wiedmann M."/>
            <person name="Asmus A."/>
            <person name="Samadpour M."/>
        </authorList>
    </citation>
    <scope>NUCLEOTIDE SEQUENCE [LARGE SCALE GENOMIC DNA]</scope>
    <source>
        <strain evidence="2 4">IEH 97212</strain>
    </source>
</reference>
<proteinExistence type="predicted"/>
<organism evidence="2 4">
    <name type="scientific">Clostridium tepidum</name>
    <dbReference type="NCBI Taxonomy" id="1962263"/>
    <lineage>
        <taxon>Bacteria</taxon>
        <taxon>Bacillati</taxon>
        <taxon>Bacillota</taxon>
        <taxon>Clostridia</taxon>
        <taxon>Eubacteriales</taxon>
        <taxon>Clostridiaceae</taxon>
        <taxon>Clostridium</taxon>
    </lineage>
</organism>
<dbReference type="EMBL" id="MRAD01000005">
    <property type="protein sequence ID" value="OOO62538.1"/>
    <property type="molecule type" value="Genomic_DNA"/>
</dbReference>
<dbReference type="Proteomes" id="UP000190256">
    <property type="component" value="Unassembled WGS sequence"/>
</dbReference>
<evidence type="ECO:0000313" key="3">
    <source>
        <dbReference type="Proteomes" id="UP000190206"/>
    </source>
</evidence>
<gene>
    <name evidence="1" type="ORF">BS637_06795</name>
    <name evidence="2" type="ORF">BS638_00040</name>
</gene>
<dbReference type="RefSeq" id="WP_078024000.1">
    <property type="nucleotide sequence ID" value="NZ_JADPGM010000009.1"/>
</dbReference>
<accession>A0A1S9IHN1</accession>
<dbReference type="AlphaFoldDB" id="A0A1S9IHN1"/>
<dbReference type="EMBL" id="MRAE01000001">
    <property type="protein sequence ID" value="OOO69816.1"/>
    <property type="molecule type" value="Genomic_DNA"/>
</dbReference>
<sequence>MITGKLLSRNFILAKNEKNRGRWIRIQFAFHVFAKYCIKELFMTFLSFKLTPTPYKKIFACTINVKSLPL</sequence>
<reference evidence="1 3" key="1">
    <citation type="submission" date="2016-12" db="EMBL/GenBank/DDBJ databases">
        <title>Clostridium tepidum sp. nov., a close relative of Clostridium sporogenes and Clostridium botulinum Group I.</title>
        <authorList>
            <person name="Dobritsa A.P."/>
            <person name="Kutumbaka K."/>
            <person name="Werner K."/>
            <person name="Samadpour M."/>
        </authorList>
    </citation>
    <scope>NUCLEOTIDE SEQUENCE [LARGE SCALE GENOMIC DNA]</scope>
    <source>
        <strain evidence="1 3">PE</strain>
    </source>
</reference>
<evidence type="ECO:0000313" key="2">
    <source>
        <dbReference type="EMBL" id="OOO69816.1"/>
    </source>
</evidence>
<keyword evidence="3" id="KW-1185">Reference proteome</keyword>
<dbReference type="STRING" id="1962263.BS637_06795"/>